<accession>A0A6J8BYT4</accession>
<dbReference type="EMBL" id="CACVKT020004182">
    <property type="protein sequence ID" value="CAC5388556.1"/>
    <property type="molecule type" value="Genomic_DNA"/>
</dbReference>
<dbReference type="AlphaFoldDB" id="A0A6J8BYT4"/>
<evidence type="ECO:0000313" key="1">
    <source>
        <dbReference type="EMBL" id="CAC5388556.1"/>
    </source>
</evidence>
<organism evidence="1 2">
    <name type="scientific">Mytilus coruscus</name>
    <name type="common">Sea mussel</name>
    <dbReference type="NCBI Taxonomy" id="42192"/>
    <lineage>
        <taxon>Eukaryota</taxon>
        <taxon>Metazoa</taxon>
        <taxon>Spiralia</taxon>
        <taxon>Lophotrochozoa</taxon>
        <taxon>Mollusca</taxon>
        <taxon>Bivalvia</taxon>
        <taxon>Autobranchia</taxon>
        <taxon>Pteriomorphia</taxon>
        <taxon>Mytilida</taxon>
        <taxon>Mytiloidea</taxon>
        <taxon>Mytilidae</taxon>
        <taxon>Mytilinae</taxon>
        <taxon>Mytilus</taxon>
    </lineage>
</organism>
<proteinExistence type="predicted"/>
<name>A0A6J8BYT4_MYTCO</name>
<protein>
    <submittedName>
        <fullName evidence="1">Uncharacterized protein</fullName>
    </submittedName>
</protein>
<gene>
    <name evidence="1" type="ORF">MCOR_23812</name>
</gene>
<dbReference type="OrthoDB" id="6134048at2759"/>
<dbReference type="Proteomes" id="UP000507470">
    <property type="component" value="Unassembled WGS sequence"/>
</dbReference>
<sequence length="375" mass="41220">MQQTAVNTDEDLAFRYVLGYSKNLIGNVDVLHQLLIYAIKLKNTNCAKAVAWEITRRFSSSVLITQYHDIWPAFQCACKTNNTLVDVSCSANMSKVVIVAEVKKGETVLSRICSFHGIPIIYKEVNGQSKEAMCIVKHVYGLEVANTPLSTIKGVSSGDAKKYFAKHSKLSMFSKSHLKSKGFGHEHHKFECVPCIQLFCRAKGLIPIGESHFPEQISSIQTDILEGYPQFNAQSDIRIGAQIMVPTVQVNQQNRPSHQQAGINTEEIIPLDKRCGTIGGFLRYHGEDAFLTCAHVICDWKSLVQAKSGIDIHDNPVTIFCPSVNSSGKMFPCGQLAGLAFPPDQGMGSSVDAAIVRIDQALARSFIDAKEQSGI</sequence>
<reference evidence="1 2" key="1">
    <citation type="submission" date="2020-06" db="EMBL/GenBank/DDBJ databases">
        <authorList>
            <person name="Li R."/>
            <person name="Bekaert M."/>
        </authorList>
    </citation>
    <scope>NUCLEOTIDE SEQUENCE [LARGE SCALE GENOMIC DNA]</scope>
    <source>
        <strain evidence="2">wild</strain>
    </source>
</reference>
<evidence type="ECO:0000313" key="2">
    <source>
        <dbReference type="Proteomes" id="UP000507470"/>
    </source>
</evidence>
<keyword evidence="2" id="KW-1185">Reference proteome</keyword>